<accession>A0A382H5U6</accession>
<organism evidence="2">
    <name type="scientific">marine metagenome</name>
    <dbReference type="NCBI Taxonomy" id="408172"/>
    <lineage>
        <taxon>unclassified sequences</taxon>
        <taxon>metagenomes</taxon>
        <taxon>ecological metagenomes</taxon>
    </lineage>
</organism>
<keyword evidence="1" id="KW-1133">Transmembrane helix</keyword>
<evidence type="ECO:0000256" key="1">
    <source>
        <dbReference type="SAM" id="Phobius"/>
    </source>
</evidence>
<name>A0A382H5U6_9ZZZZ</name>
<gene>
    <name evidence="2" type="ORF">METZ01_LOCUS235518</name>
</gene>
<dbReference type="EMBL" id="UINC01059352">
    <property type="protein sequence ID" value="SVB82664.1"/>
    <property type="molecule type" value="Genomic_DNA"/>
</dbReference>
<sequence>MALAQPPIVFWVDTRFGDLWLLGLPFLYVYLGVVYFTLIGVLICAAWRKI</sequence>
<protein>
    <submittedName>
        <fullName evidence="2">Uncharacterized protein</fullName>
    </submittedName>
</protein>
<keyword evidence="1" id="KW-0812">Transmembrane</keyword>
<keyword evidence="1" id="KW-0472">Membrane</keyword>
<evidence type="ECO:0000313" key="2">
    <source>
        <dbReference type="EMBL" id="SVB82664.1"/>
    </source>
</evidence>
<proteinExistence type="predicted"/>
<dbReference type="AlphaFoldDB" id="A0A382H5U6"/>
<reference evidence="2" key="1">
    <citation type="submission" date="2018-05" db="EMBL/GenBank/DDBJ databases">
        <authorList>
            <person name="Lanie J.A."/>
            <person name="Ng W.-L."/>
            <person name="Kazmierczak K.M."/>
            <person name="Andrzejewski T.M."/>
            <person name="Davidsen T.M."/>
            <person name="Wayne K.J."/>
            <person name="Tettelin H."/>
            <person name="Glass J.I."/>
            <person name="Rusch D."/>
            <person name="Podicherti R."/>
            <person name="Tsui H.-C.T."/>
            <person name="Winkler M.E."/>
        </authorList>
    </citation>
    <scope>NUCLEOTIDE SEQUENCE</scope>
</reference>
<feature type="transmembrane region" description="Helical" evidence="1">
    <location>
        <begin position="20"/>
        <end position="47"/>
    </location>
</feature>